<dbReference type="Proteomes" id="UP000316598">
    <property type="component" value="Unassembled WGS sequence"/>
</dbReference>
<dbReference type="PANTHER" id="PTHR36439:SF1">
    <property type="entry name" value="DUF1697 DOMAIN-CONTAINING PROTEIN"/>
    <property type="match status" value="1"/>
</dbReference>
<accession>A0A5C5WLS2</accession>
<dbReference type="InterPro" id="IPR012545">
    <property type="entry name" value="DUF1697"/>
</dbReference>
<sequence length="355" mass="38745">MGHASGFGFFEKPIGDGVNVSVASFDAPVVHRFDAGLAVARVGWLCEPREHLLEFIAGARTEVSDFQSRRHLVAIRQVVRQHRFEFDDVLFATPSIDQRHPDRDDVNRSRIGFVLARVAGRRRCSHGATGHAGGNLALVVAAEVWAMDHARSPAGLLHCGVKLEAQSPTATLPKFHRMTTWIALFRGINVGGKNKMPMTKLKATLESAGLKDVRTYIQSGNVVFESSLKSKKSLATRILDPVESEFGFRPPLMLLTNAELKEAMRVSPFQVAETEGKTLHFFFMDEDPKSPDLASIAELAVESESHALVGSVFYLCAPAGIGRSKLAAAAERKLGVPATARNFNTVSELNKMADS</sequence>
<gene>
    <name evidence="1" type="ORF">Pla22_37970</name>
</gene>
<dbReference type="SUPFAM" id="SSF160379">
    <property type="entry name" value="SP0830-like"/>
    <property type="match status" value="1"/>
</dbReference>
<protein>
    <recommendedName>
        <fullName evidence="3">DUF1697 domain-containing protein</fullName>
    </recommendedName>
</protein>
<reference evidence="1 2" key="1">
    <citation type="submission" date="2019-02" db="EMBL/GenBank/DDBJ databases">
        <title>Deep-cultivation of Planctomycetes and their phenomic and genomic characterization uncovers novel biology.</title>
        <authorList>
            <person name="Wiegand S."/>
            <person name="Jogler M."/>
            <person name="Boedeker C."/>
            <person name="Pinto D."/>
            <person name="Vollmers J."/>
            <person name="Rivas-Marin E."/>
            <person name="Kohn T."/>
            <person name="Peeters S.H."/>
            <person name="Heuer A."/>
            <person name="Rast P."/>
            <person name="Oberbeckmann S."/>
            <person name="Bunk B."/>
            <person name="Jeske O."/>
            <person name="Meyerdierks A."/>
            <person name="Storesund J.E."/>
            <person name="Kallscheuer N."/>
            <person name="Luecker S."/>
            <person name="Lage O.M."/>
            <person name="Pohl T."/>
            <person name="Merkel B.J."/>
            <person name="Hornburger P."/>
            <person name="Mueller R.-W."/>
            <person name="Bruemmer F."/>
            <person name="Labrenz M."/>
            <person name="Spormann A.M."/>
            <person name="Op Den Camp H."/>
            <person name="Overmann J."/>
            <person name="Amann R."/>
            <person name="Jetten M.S.M."/>
            <person name="Mascher T."/>
            <person name="Medema M.H."/>
            <person name="Devos D.P."/>
            <person name="Kaster A.-K."/>
            <person name="Ovreas L."/>
            <person name="Rohde M."/>
            <person name="Galperin M.Y."/>
            <person name="Jogler C."/>
        </authorList>
    </citation>
    <scope>NUCLEOTIDE SEQUENCE [LARGE SCALE GENOMIC DNA]</scope>
    <source>
        <strain evidence="1 2">Pla22</strain>
    </source>
</reference>
<dbReference type="EMBL" id="SJPI01000002">
    <property type="protein sequence ID" value="TWT51021.1"/>
    <property type="molecule type" value="Genomic_DNA"/>
</dbReference>
<organism evidence="1 2">
    <name type="scientific">Rubripirellula amarantea</name>
    <dbReference type="NCBI Taxonomy" id="2527999"/>
    <lineage>
        <taxon>Bacteria</taxon>
        <taxon>Pseudomonadati</taxon>
        <taxon>Planctomycetota</taxon>
        <taxon>Planctomycetia</taxon>
        <taxon>Pirellulales</taxon>
        <taxon>Pirellulaceae</taxon>
        <taxon>Rubripirellula</taxon>
    </lineage>
</organism>
<evidence type="ECO:0008006" key="3">
    <source>
        <dbReference type="Google" id="ProtNLM"/>
    </source>
</evidence>
<name>A0A5C5WLS2_9BACT</name>
<dbReference type="Gene3D" id="3.30.70.1280">
    <property type="entry name" value="SP0830-like domains"/>
    <property type="match status" value="1"/>
</dbReference>
<dbReference type="PANTHER" id="PTHR36439">
    <property type="entry name" value="BLL4334 PROTEIN"/>
    <property type="match status" value="1"/>
</dbReference>
<evidence type="ECO:0000313" key="1">
    <source>
        <dbReference type="EMBL" id="TWT51021.1"/>
    </source>
</evidence>
<dbReference type="Pfam" id="PF08002">
    <property type="entry name" value="DUF1697"/>
    <property type="match status" value="1"/>
</dbReference>
<evidence type="ECO:0000313" key="2">
    <source>
        <dbReference type="Proteomes" id="UP000316598"/>
    </source>
</evidence>
<dbReference type="AlphaFoldDB" id="A0A5C5WLS2"/>
<proteinExistence type="predicted"/>
<keyword evidence="2" id="KW-1185">Reference proteome</keyword>
<comment type="caution">
    <text evidence="1">The sequence shown here is derived from an EMBL/GenBank/DDBJ whole genome shotgun (WGS) entry which is preliminary data.</text>
</comment>